<dbReference type="PROSITE" id="PS50114">
    <property type="entry name" value="GATA_ZN_FINGER_2"/>
    <property type="match status" value="1"/>
</dbReference>
<feature type="compositionally biased region" description="Polar residues" evidence="2">
    <location>
        <begin position="371"/>
        <end position="396"/>
    </location>
</feature>
<dbReference type="InterPro" id="IPR000679">
    <property type="entry name" value="Znf_GATA"/>
</dbReference>
<protein>
    <recommendedName>
        <fullName evidence="3">GATA-type domain-containing protein</fullName>
    </recommendedName>
</protein>
<name>A0AAX4JX57_9TREE</name>
<dbReference type="Gene3D" id="3.30.50.10">
    <property type="entry name" value="Erythroid Transcription Factor GATA-1, subunit A"/>
    <property type="match status" value="1"/>
</dbReference>
<dbReference type="GO" id="GO:0006355">
    <property type="term" value="P:regulation of DNA-templated transcription"/>
    <property type="evidence" value="ECO:0007669"/>
    <property type="project" value="InterPro"/>
</dbReference>
<dbReference type="GO" id="GO:0008270">
    <property type="term" value="F:zinc ion binding"/>
    <property type="evidence" value="ECO:0007669"/>
    <property type="project" value="UniProtKB-KW"/>
</dbReference>
<evidence type="ECO:0000313" key="5">
    <source>
        <dbReference type="Proteomes" id="UP001355207"/>
    </source>
</evidence>
<feature type="region of interest" description="Disordered" evidence="2">
    <location>
        <begin position="814"/>
        <end position="864"/>
    </location>
</feature>
<sequence>MSSSSSSLAPNKIHSLPVRVSYHLPSTSQIFSTLFQTPQQVYVHPNTAAASTSKNGVLEEEAWGSIYLKTVIMGVLMASPELHPSHPNTPDLSLYVLDPRETYLRRSRATGPSSSFIPQSRNHQHQHQHQHHGSSPSSDYASSPNLSYGMTRSQSQQSSSVHEVWTGKGLVSWALDEPGQGKNLITGRLIRSNDFSNINTPKQFQEGSMNALEALMMSNSNKGSNEESWGIEIFVGLKSGLNTTLGSQHNKVSNSMMIDGRPDALRRSSTTSSTETQFSTHSYSNNAHASTSNINHFQKPPVHTLPKKHEQPPPRRPHLPTPPSSSAHSHTHSHQHQPLVPTRTVSASKNAAAKPTEKQPAKPGRKRKTRNSSIASTGNSRNSLSNIDTNSESLQRTNPTNNPPHHTLPQSILARSSVPPSSDAVEPPFPTDIPAGLFARPESLTREQAQRLLASPAFLSMLEKLTGAPVDTVAAAKRSRENDDDQSTENQSQNNKKQKLSSSSSNPNLSASGNGNKGSGTTSSNDSSSNDSSHNAFVCWNCGRIKSAVWRTKVMEGGISVRVCNACGLYWNQKGSMRPPTLWGDVDDDPKDRPRKEKRGGAGGSRQSSQAPMSEPDIPAVRIDKPIIKTNNSDNSNGFKRTLSSVVEEDAKRIQASNSHHYHHQRHNIGKQPLPRSGLNQTSKPVPMSSPPRGSTSATKSLRNPHQVGAGVAASSPIRWNSQQLPQHHQQHNIPKSDNFHTDPVESPVTAARIAYGKLQSQMSSGKKNTLDMPLSDDNPEEQKTTSITTSNQNQQINWGTDLSAFFNTEGFSMPSLQDKTHGISPDIGPPTEFQKSLSAEAIRSRKRDEDHIMTDQSTGEEDDVLSQLFNRTSSSSSVGVSPIHPFDFSALPPSSPPLSISSRSELPHSALLLSSPDVDIDDNNSPSDSGLTPNDNKSKNGYSPLMEINQNHNNNQNQRIINGTPGKSGLRNSFTVNNSNNENANLGSEDFQRMFNNLNNNNQNDNTTSNLQNINNNNNNQNESFDMLNEIFGKLDNSSLNNQIQNQNQNQIQNLQQNQPTSSVGQADELIGGDNSNVDLFAMIENNSFA</sequence>
<feature type="compositionally biased region" description="Polar residues" evidence="2">
    <location>
        <begin position="692"/>
        <end position="704"/>
    </location>
</feature>
<feature type="compositionally biased region" description="Low complexity" evidence="2">
    <location>
        <begin position="134"/>
        <end position="160"/>
    </location>
</feature>
<feature type="compositionally biased region" description="Polar residues" evidence="2">
    <location>
        <begin position="408"/>
        <end position="420"/>
    </location>
</feature>
<dbReference type="GO" id="GO:0043565">
    <property type="term" value="F:sequence-specific DNA binding"/>
    <property type="evidence" value="ECO:0007669"/>
    <property type="project" value="InterPro"/>
</dbReference>
<feature type="compositionally biased region" description="Basic residues" evidence="2">
    <location>
        <begin position="660"/>
        <end position="669"/>
    </location>
</feature>
<gene>
    <name evidence="4" type="ORF">L201_004033</name>
</gene>
<feature type="compositionally biased region" description="Basic residues" evidence="2">
    <location>
        <begin position="122"/>
        <end position="132"/>
    </location>
</feature>
<feature type="compositionally biased region" description="Polar residues" evidence="2">
    <location>
        <begin position="629"/>
        <end position="640"/>
    </location>
</feature>
<feature type="region of interest" description="Disordered" evidence="2">
    <location>
        <begin position="761"/>
        <end position="795"/>
    </location>
</feature>
<keyword evidence="1" id="KW-0863">Zinc-finger</keyword>
<dbReference type="CDD" id="cd00202">
    <property type="entry name" value="ZnF_GATA"/>
    <property type="match status" value="1"/>
</dbReference>
<feature type="region of interest" description="Disordered" evidence="2">
    <location>
        <begin position="656"/>
        <end position="743"/>
    </location>
</feature>
<dbReference type="SUPFAM" id="SSF57716">
    <property type="entry name" value="Glucocorticoid receptor-like (DNA-binding domain)"/>
    <property type="match status" value="1"/>
</dbReference>
<feature type="region of interest" description="Disordered" evidence="2">
    <location>
        <begin position="577"/>
        <end position="640"/>
    </location>
</feature>
<feature type="compositionally biased region" description="Low complexity" evidence="2">
    <location>
        <begin position="490"/>
        <end position="531"/>
    </location>
</feature>
<proteinExistence type="predicted"/>
<evidence type="ECO:0000313" key="4">
    <source>
        <dbReference type="EMBL" id="WWC89115.1"/>
    </source>
</evidence>
<feature type="compositionally biased region" description="Basic and acidic residues" evidence="2">
    <location>
        <begin position="843"/>
        <end position="854"/>
    </location>
</feature>
<dbReference type="SMART" id="SM00401">
    <property type="entry name" value="ZnF_GATA"/>
    <property type="match status" value="1"/>
</dbReference>
<accession>A0AAX4JX57</accession>
<feature type="region of interest" description="Disordered" evidence="2">
    <location>
        <begin position="107"/>
        <end position="161"/>
    </location>
</feature>
<organism evidence="4 5">
    <name type="scientific">Kwoniella dendrophila CBS 6074</name>
    <dbReference type="NCBI Taxonomy" id="1295534"/>
    <lineage>
        <taxon>Eukaryota</taxon>
        <taxon>Fungi</taxon>
        <taxon>Dikarya</taxon>
        <taxon>Basidiomycota</taxon>
        <taxon>Agaricomycotina</taxon>
        <taxon>Tremellomycetes</taxon>
        <taxon>Tremellales</taxon>
        <taxon>Cryptococcaceae</taxon>
        <taxon>Kwoniella</taxon>
    </lineage>
</organism>
<evidence type="ECO:0000259" key="3">
    <source>
        <dbReference type="PROSITE" id="PS50114"/>
    </source>
</evidence>
<feature type="region of interest" description="Disordered" evidence="2">
    <location>
        <begin position="252"/>
        <end position="436"/>
    </location>
</feature>
<keyword evidence="5" id="KW-1185">Reference proteome</keyword>
<dbReference type="GeneID" id="91094703"/>
<dbReference type="EMBL" id="CP144102">
    <property type="protein sequence ID" value="WWC89115.1"/>
    <property type="molecule type" value="Genomic_DNA"/>
</dbReference>
<keyword evidence="1" id="KW-0479">Metal-binding</keyword>
<feature type="compositionally biased region" description="Polar residues" evidence="2">
    <location>
        <begin position="718"/>
        <end position="736"/>
    </location>
</feature>
<feature type="compositionally biased region" description="Low complexity" evidence="2">
    <location>
        <begin position="785"/>
        <end position="795"/>
    </location>
</feature>
<evidence type="ECO:0000256" key="1">
    <source>
        <dbReference type="PROSITE-ProRule" id="PRU00094"/>
    </source>
</evidence>
<dbReference type="AlphaFoldDB" id="A0AAX4JX57"/>
<feature type="region of interest" description="Disordered" evidence="2">
    <location>
        <begin position="473"/>
        <end position="531"/>
    </location>
</feature>
<feature type="compositionally biased region" description="Low complexity" evidence="2">
    <location>
        <begin position="268"/>
        <end position="282"/>
    </location>
</feature>
<feature type="domain" description="GATA-type" evidence="3">
    <location>
        <begin position="533"/>
        <end position="593"/>
    </location>
</feature>
<feature type="compositionally biased region" description="Polar residues" evidence="2">
    <location>
        <begin position="110"/>
        <end position="121"/>
    </location>
</feature>
<feature type="compositionally biased region" description="Low complexity" evidence="2">
    <location>
        <begin position="397"/>
        <end position="407"/>
    </location>
</feature>
<dbReference type="Proteomes" id="UP001355207">
    <property type="component" value="Chromosome 5"/>
</dbReference>
<dbReference type="PROSITE" id="PS00344">
    <property type="entry name" value="GATA_ZN_FINGER_1"/>
    <property type="match status" value="1"/>
</dbReference>
<dbReference type="RefSeq" id="XP_066075878.1">
    <property type="nucleotide sequence ID" value="XM_066219781.1"/>
</dbReference>
<feature type="region of interest" description="Disordered" evidence="2">
    <location>
        <begin position="915"/>
        <end position="951"/>
    </location>
</feature>
<feature type="compositionally biased region" description="Polar residues" evidence="2">
    <location>
        <begin position="924"/>
        <end position="942"/>
    </location>
</feature>
<keyword evidence="1" id="KW-0862">Zinc</keyword>
<evidence type="ECO:0000256" key="2">
    <source>
        <dbReference type="SAM" id="MobiDB-lite"/>
    </source>
</evidence>
<reference evidence="4 5" key="1">
    <citation type="submission" date="2024-01" db="EMBL/GenBank/DDBJ databases">
        <title>Comparative genomics of Cryptococcus and Kwoniella reveals pathogenesis evolution and contrasting modes of karyotype evolution via chromosome fusion or intercentromeric recombination.</title>
        <authorList>
            <person name="Coelho M.A."/>
            <person name="David-Palma M."/>
            <person name="Shea T."/>
            <person name="Bowers K."/>
            <person name="McGinley-Smith S."/>
            <person name="Mohammad A.W."/>
            <person name="Gnirke A."/>
            <person name="Yurkov A.M."/>
            <person name="Nowrousian M."/>
            <person name="Sun S."/>
            <person name="Cuomo C.A."/>
            <person name="Heitman J."/>
        </authorList>
    </citation>
    <scope>NUCLEOTIDE SEQUENCE [LARGE SCALE GENOMIC DNA]</scope>
    <source>
        <strain evidence="4 5">CBS 6074</strain>
    </source>
</reference>
<feature type="compositionally biased region" description="Polar residues" evidence="2">
    <location>
        <begin position="283"/>
        <end position="296"/>
    </location>
</feature>
<dbReference type="InterPro" id="IPR013088">
    <property type="entry name" value="Znf_NHR/GATA"/>
</dbReference>